<dbReference type="EMBL" id="CAJJDP010000147">
    <property type="protein sequence ID" value="CAD8208898.1"/>
    <property type="molecule type" value="Genomic_DNA"/>
</dbReference>
<protein>
    <submittedName>
        <fullName evidence="2">Uncharacterized protein</fullName>
    </submittedName>
</protein>
<feature type="region of interest" description="Disordered" evidence="1">
    <location>
        <begin position="139"/>
        <end position="160"/>
    </location>
</feature>
<accession>A0A8S1Y6Z7</accession>
<evidence type="ECO:0000313" key="2">
    <source>
        <dbReference type="EMBL" id="CAD8208898.1"/>
    </source>
</evidence>
<feature type="region of interest" description="Disordered" evidence="1">
    <location>
        <begin position="64"/>
        <end position="93"/>
    </location>
</feature>
<gene>
    <name evidence="2" type="ORF">POCTA_138.1.T1450126</name>
</gene>
<name>A0A8S1Y6Z7_PAROT</name>
<dbReference type="Proteomes" id="UP000683925">
    <property type="component" value="Unassembled WGS sequence"/>
</dbReference>
<evidence type="ECO:0000256" key="1">
    <source>
        <dbReference type="SAM" id="MobiDB-lite"/>
    </source>
</evidence>
<comment type="caution">
    <text evidence="2">The sequence shown here is derived from an EMBL/GenBank/DDBJ whole genome shotgun (WGS) entry which is preliminary data.</text>
</comment>
<feature type="compositionally biased region" description="Polar residues" evidence="1">
    <location>
        <begin position="142"/>
        <end position="151"/>
    </location>
</feature>
<evidence type="ECO:0000313" key="3">
    <source>
        <dbReference type="Proteomes" id="UP000683925"/>
    </source>
</evidence>
<dbReference type="OMA" id="IDQNWSF"/>
<dbReference type="OrthoDB" id="295925at2759"/>
<reference evidence="2" key="1">
    <citation type="submission" date="2021-01" db="EMBL/GenBank/DDBJ databases">
        <authorList>
            <consortium name="Genoscope - CEA"/>
            <person name="William W."/>
        </authorList>
    </citation>
    <scope>NUCLEOTIDE SEQUENCE</scope>
</reference>
<keyword evidence="3" id="KW-1185">Reference proteome</keyword>
<sequence length="254" mass="29408">MKTKPKIATQPTSAKKLKSQLPSDSLKGSQINELIHDDQTSWESRFQSTTIEYSFTKFMNPHKLTKYPMQEDKPKREIPDTSREEGAKLKKSYTNSTLISSPRMMSPKEQVEAIHYLEFKKKTLIEENKRKANLIAKLLHNKSPSKSNNTPQQPPKSAELYSPTTRFPLITTPQTNEFQVPLHSKLNQPKVTRIDQNWSFGKLSEEDRDTKIKSQFSRITNATHQKSSIKTNFQKPLLKLPKEFHPQSWNSIKK</sequence>
<feature type="compositionally biased region" description="Basic and acidic residues" evidence="1">
    <location>
        <begin position="69"/>
        <end position="88"/>
    </location>
</feature>
<feature type="region of interest" description="Disordered" evidence="1">
    <location>
        <begin position="1"/>
        <end position="26"/>
    </location>
</feature>
<organism evidence="2 3">
    <name type="scientific">Paramecium octaurelia</name>
    <dbReference type="NCBI Taxonomy" id="43137"/>
    <lineage>
        <taxon>Eukaryota</taxon>
        <taxon>Sar</taxon>
        <taxon>Alveolata</taxon>
        <taxon>Ciliophora</taxon>
        <taxon>Intramacronucleata</taxon>
        <taxon>Oligohymenophorea</taxon>
        <taxon>Peniculida</taxon>
        <taxon>Parameciidae</taxon>
        <taxon>Paramecium</taxon>
    </lineage>
</organism>
<proteinExistence type="predicted"/>
<dbReference type="AlphaFoldDB" id="A0A8S1Y6Z7"/>